<evidence type="ECO:0000313" key="3">
    <source>
        <dbReference type="Proteomes" id="UP000041254"/>
    </source>
</evidence>
<dbReference type="AlphaFoldDB" id="A0A0G4GJX2"/>
<dbReference type="EMBL" id="CDMY01000690">
    <property type="protein sequence ID" value="CEM30223.1"/>
    <property type="molecule type" value="Genomic_DNA"/>
</dbReference>
<name>A0A0G4GJX2_VITBC</name>
<feature type="region of interest" description="Disordered" evidence="1">
    <location>
        <begin position="549"/>
        <end position="574"/>
    </location>
</feature>
<dbReference type="VEuPathDB" id="CryptoDB:Vbra_10050"/>
<feature type="region of interest" description="Disordered" evidence="1">
    <location>
        <begin position="284"/>
        <end position="303"/>
    </location>
</feature>
<dbReference type="Proteomes" id="UP000041254">
    <property type="component" value="Unassembled WGS sequence"/>
</dbReference>
<proteinExistence type="predicted"/>
<sequence>MAVKPLEGCELNTSLRSSIKRLLVAIAAQAVGATLQLYTLAVHSVSATLPCRLQGSRMLTDMEQKHSEISCLMYRLSAVDTSDLSSHDCSLLMMDASQQFAKLKATLKALVKAATFPQRRTHSSANFEVISTNVMGHLYRPLDIHCVGRLKMTARLIKNHIRDGLRLRVIDSIGKAGLTGVVQFAPQLSNDDVMRALWLMEEGGSWGETGKALRLARQSGCCTLPIILNSRDLQKHDSKRAYLRLPRVVAQWLIVGRHVVFRRGGAPGRREEIDEQPAMKRSFSFAGDSFPSTTGHKVPPKRTKSYSDVGYDTFELFHHPATNEIRAIRDAPDFAITLYPPLPTDGVHPLQQHPFQQHRKRDDPPVWCNMFYICEDECKSESHPGWTTDDQRAMTYASTSAFIAGTIIYHNLTGGGMKFYEPMRKNIDRGLKNGFLDKVLTRSPHMPIEGCTAVVTVENSDGGALKLHLLTAFDDPFIAILGSAVGPAGGRQTAKMRLFTMEQPVDSNGDPIRCCSIHSVPTRHPRSSALVRRSAGPIAAIFLGEASEASGDGALEGDADDEAEDADDAMNEGD</sequence>
<accession>A0A0G4GJX2</accession>
<reference evidence="2 3" key="1">
    <citation type="submission" date="2014-11" db="EMBL/GenBank/DDBJ databases">
        <authorList>
            <person name="Zhu J."/>
            <person name="Qi W."/>
            <person name="Song R."/>
        </authorList>
    </citation>
    <scope>NUCLEOTIDE SEQUENCE [LARGE SCALE GENOMIC DNA]</scope>
</reference>
<dbReference type="InParanoid" id="A0A0G4GJX2"/>
<organism evidence="2 3">
    <name type="scientific">Vitrella brassicaformis (strain CCMP3155)</name>
    <dbReference type="NCBI Taxonomy" id="1169540"/>
    <lineage>
        <taxon>Eukaryota</taxon>
        <taxon>Sar</taxon>
        <taxon>Alveolata</taxon>
        <taxon>Colpodellida</taxon>
        <taxon>Vitrellaceae</taxon>
        <taxon>Vitrella</taxon>
    </lineage>
</organism>
<feature type="compositionally biased region" description="Acidic residues" evidence="1">
    <location>
        <begin position="555"/>
        <end position="574"/>
    </location>
</feature>
<protein>
    <submittedName>
        <fullName evidence="2">Uncharacterized protein</fullName>
    </submittedName>
</protein>
<keyword evidence="3" id="KW-1185">Reference proteome</keyword>
<evidence type="ECO:0000256" key="1">
    <source>
        <dbReference type="SAM" id="MobiDB-lite"/>
    </source>
</evidence>
<gene>
    <name evidence="2" type="ORF">Vbra_10050</name>
</gene>
<evidence type="ECO:0000313" key="2">
    <source>
        <dbReference type="EMBL" id="CEM30223.1"/>
    </source>
</evidence>
<dbReference type="PhylomeDB" id="A0A0G4GJX2"/>